<dbReference type="EMBL" id="PP511484">
    <property type="protein sequence ID" value="XCD04618.1"/>
    <property type="molecule type" value="Genomic_DNA"/>
</dbReference>
<organism evidence="5">
    <name type="scientific">Dulem virus 263</name>
    <dbReference type="NCBI Taxonomy" id="3145740"/>
    <lineage>
        <taxon>Viruses</taxon>
        <taxon>Monodnaviria</taxon>
        <taxon>Sangervirae</taxon>
        <taxon>Phixviricota</taxon>
        <taxon>Malgrandaviricetes</taxon>
        <taxon>Petitvirales</taxon>
        <taxon>Microviridae</taxon>
        <taxon>Microvirus</taxon>
    </lineage>
</organism>
<evidence type="ECO:0000313" key="8">
    <source>
        <dbReference type="EMBL" id="XCD05830.1"/>
    </source>
</evidence>
<dbReference type="EMBL" id="PP511851">
    <property type="protein sequence ID" value="XCD08065.1"/>
    <property type="molecule type" value="Genomic_DNA"/>
</dbReference>
<name>A0AAU8AXN6_9VIRU</name>
<dbReference type="EMBL" id="PP511328">
    <property type="protein sequence ID" value="XCD03210.1"/>
    <property type="molecule type" value="Genomic_DNA"/>
</dbReference>
<dbReference type="EMBL" id="PP511524">
    <property type="protein sequence ID" value="XCD05177.1"/>
    <property type="molecule type" value="Genomic_DNA"/>
</dbReference>
<evidence type="ECO:0000313" key="5">
    <source>
        <dbReference type="EMBL" id="XCD04356.1"/>
    </source>
</evidence>
<evidence type="ECO:0000313" key="4">
    <source>
        <dbReference type="EMBL" id="XCD03804.1"/>
    </source>
</evidence>
<accession>A0AAU8AXN6</accession>
<evidence type="ECO:0000313" key="13">
    <source>
        <dbReference type="EMBL" id="XCD08065.1"/>
    </source>
</evidence>
<evidence type="ECO:0000313" key="12">
    <source>
        <dbReference type="EMBL" id="XCD07679.1"/>
    </source>
</evidence>
<evidence type="ECO:0000313" key="9">
    <source>
        <dbReference type="EMBL" id="XCD06226.1"/>
    </source>
</evidence>
<dbReference type="EMBL" id="PP511644">
    <property type="protein sequence ID" value="XCD06226.1"/>
    <property type="molecule type" value="Genomic_DNA"/>
</dbReference>
<evidence type="ECO:0000313" key="11">
    <source>
        <dbReference type="EMBL" id="XCD07272.1"/>
    </source>
</evidence>
<dbReference type="EMBL" id="PP511448">
    <property type="protein sequence ID" value="XCD04356.1"/>
    <property type="molecule type" value="Genomic_DNA"/>
</dbReference>
<dbReference type="EMBL" id="PP511708">
    <property type="protein sequence ID" value="XCD06781.1"/>
    <property type="molecule type" value="Genomic_DNA"/>
</dbReference>
<protein>
    <submittedName>
        <fullName evidence="5">Uncharacterized protein</fullName>
    </submittedName>
</protein>
<dbReference type="EMBL" id="PP511320">
    <property type="protein sequence ID" value="XCD03152.1"/>
    <property type="molecule type" value="Genomic_DNA"/>
</dbReference>
<evidence type="ECO:0000313" key="10">
    <source>
        <dbReference type="EMBL" id="XCD06781.1"/>
    </source>
</evidence>
<dbReference type="EMBL" id="PP511775">
    <property type="protein sequence ID" value="XCD07272.1"/>
    <property type="molecule type" value="Genomic_DNA"/>
</dbReference>
<feature type="region of interest" description="Disordered" evidence="1">
    <location>
        <begin position="1"/>
        <end position="21"/>
    </location>
</feature>
<proteinExistence type="predicted"/>
<sequence>MKVLVSIQSKNDDPRTSKPSEPVFMDIHDVVAYITDKAKSDSVIIISQVEVYNG</sequence>
<evidence type="ECO:0000313" key="2">
    <source>
        <dbReference type="EMBL" id="XCD03152.1"/>
    </source>
</evidence>
<dbReference type="EMBL" id="PP511598">
    <property type="protein sequence ID" value="XCD05830.1"/>
    <property type="molecule type" value="Genomic_DNA"/>
</dbReference>
<evidence type="ECO:0000313" key="7">
    <source>
        <dbReference type="EMBL" id="XCD05177.1"/>
    </source>
</evidence>
<reference evidence="5" key="1">
    <citation type="submission" date="2024-03" db="EMBL/GenBank/DDBJ databases">
        <title>Diverse circular DNA viruses in blood, oral, and fecal samples of captive lemurs.</title>
        <authorList>
            <person name="Paietta E.N."/>
            <person name="Kraberger S."/>
            <person name="Lund M.C."/>
            <person name="Custer J.M."/>
            <person name="Vargas K.M."/>
            <person name="Ehmke E.E."/>
            <person name="Yoder A.D."/>
            <person name="Varsani A."/>
        </authorList>
    </citation>
    <scope>NUCLEOTIDE SEQUENCE</scope>
    <source>
        <strain evidence="2">Duke_17_1541</strain>
        <strain evidence="3">Duke_18_26</strain>
        <strain evidence="4">Duke_21_28</strain>
        <strain evidence="5">Duke_23FS_15</strain>
        <strain evidence="6">Duke_24FF_857</strain>
        <strain evidence="7">Duke_24FS_36</strain>
        <strain evidence="8">Duke_24SF_641</strain>
        <strain evidence="9">Duke_25FS_48</strain>
        <strain evidence="10">Duke_26_24</strain>
        <strain evidence="11">Duke_27FF_1356</strain>
        <strain evidence="12">Duke_28FS_33</strain>
        <strain evidence="13">Duke_29_15</strain>
    </source>
</reference>
<evidence type="ECO:0000313" key="6">
    <source>
        <dbReference type="EMBL" id="XCD04618.1"/>
    </source>
</evidence>
<dbReference type="EMBL" id="PP511796">
    <property type="protein sequence ID" value="XCD07679.1"/>
    <property type="molecule type" value="Genomic_DNA"/>
</dbReference>
<evidence type="ECO:0000256" key="1">
    <source>
        <dbReference type="SAM" id="MobiDB-lite"/>
    </source>
</evidence>
<evidence type="ECO:0000313" key="3">
    <source>
        <dbReference type="EMBL" id="XCD03210.1"/>
    </source>
</evidence>
<dbReference type="EMBL" id="PP511384">
    <property type="protein sequence ID" value="XCD03804.1"/>
    <property type="molecule type" value="Genomic_DNA"/>
</dbReference>